<evidence type="ECO:0000256" key="3">
    <source>
        <dbReference type="ARBA" id="ARBA00022840"/>
    </source>
</evidence>
<evidence type="ECO:0000256" key="4">
    <source>
        <dbReference type="ARBA" id="ARBA00023186"/>
    </source>
</evidence>
<reference evidence="8" key="1">
    <citation type="submission" date="2016-07" db="EMBL/GenBank/DDBJ databases">
        <title>Nontailed viruses are major unrecognized killers of bacteria in the ocean.</title>
        <authorList>
            <person name="Kauffman K."/>
            <person name="Hussain F."/>
            <person name="Yang J."/>
            <person name="Arevalo P."/>
            <person name="Brown J."/>
            <person name="Cutler M."/>
            <person name="Kelly L."/>
            <person name="Polz M.F."/>
        </authorList>
    </citation>
    <scope>NUCLEOTIDE SEQUENCE [LARGE SCALE GENOMIC DNA]</scope>
    <source>
        <strain evidence="8">10N.222.48.A2</strain>
    </source>
</reference>
<dbReference type="InterPro" id="IPR001404">
    <property type="entry name" value="Hsp90_fam"/>
</dbReference>
<organism evidence="6 8">
    <name type="scientific">Vibrio tasmaniensis</name>
    <dbReference type="NCBI Taxonomy" id="212663"/>
    <lineage>
        <taxon>Bacteria</taxon>
        <taxon>Pseudomonadati</taxon>
        <taxon>Pseudomonadota</taxon>
        <taxon>Gammaproteobacteria</taxon>
        <taxon>Vibrionales</taxon>
        <taxon>Vibrionaceae</taxon>
        <taxon>Vibrio</taxon>
    </lineage>
</organism>
<feature type="domain" description="HD-CE" evidence="5">
    <location>
        <begin position="48"/>
        <end position="309"/>
    </location>
</feature>
<evidence type="ECO:0000313" key="9">
    <source>
        <dbReference type="Proteomes" id="UP000308018"/>
    </source>
</evidence>
<reference evidence="7 9" key="4">
    <citation type="submission" date="2019-04" db="EMBL/GenBank/DDBJ databases">
        <title>A reverse ecology approach based on a biological definition of microbial populations.</title>
        <authorList>
            <person name="Arevalo P."/>
            <person name="Vaninsberghe D."/>
            <person name="Elsherbini J."/>
            <person name="Gore J."/>
            <person name="Polz M."/>
        </authorList>
    </citation>
    <scope>NUCLEOTIDE SEQUENCE [LARGE SCALE GENOMIC DNA]</scope>
    <source>
        <strain evidence="7 9">10N.222.45.A8</strain>
    </source>
</reference>
<dbReference type="Pfam" id="PF24391">
    <property type="entry name" value="HD-CE"/>
    <property type="match status" value="1"/>
</dbReference>
<reference evidence="6" key="2">
    <citation type="submission" date="2016-07" db="EMBL/GenBank/DDBJ databases">
        <authorList>
            <person name="Wan K."/>
            <person name="Booth B."/>
            <person name="Spirohn K."/>
            <person name="Hao T."/>
            <person name="Hu Y."/>
            <person name="Calderwood M."/>
            <person name="Hill D."/>
            <person name="Mohr S."/>
            <person name="Vidal M."/>
            <person name="Celniker S."/>
            <person name="Perrimon N."/>
        </authorList>
    </citation>
    <scope>NUCLEOTIDE SEQUENCE</scope>
    <source>
        <strain evidence="6">10N.222.48.A2</strain>
    </source>
</reference>
<dbReference type="PANTHER" id="PTHR11528">
    <property type="entry name" value="HEAT SHOCK PROTEIN 90 FAMILY MEMBER"/>
    <property type="match status" value="1"/>
</dbReference>
<evidence type="ECO:0000313" key="6">
    <source>
        <dbReference type="EMBL" id="PMP11910.1"/>
    </source>
</evidence>
<keyword evidence="2" id="KW-0547">Nucleotide-binding</keyword>
<dbReference type="InterPro" id="IPR020575">
    <property type="entry name" value="Hsp90_N"/>
</dbReference>
<dbReference type="AlphaFoldDB" id="A0A2N7NFK6"/>
<dbReference type="EMBL" id="SYVV01000038">
    <property type="protein sequence ID" value="TKG28870.1"/>
    <property type="molecule type" value="Genomic_DNA"/>
</dbReference>
<dbReference type="SUPFAM" id="SSF55874">
    <property type="entry name" value="ATPase domain of HSP90 chaperone/DNA topoisomerase II/histidine kinase"/>
    <property type="match status" value="1"/>
</dbReference>
<dbReference type="Proteomes" id="UP000235579">
    <property type="component" value="Unassembled WGS sequence"/>
</dbReference>
<keyword evidence="3" id="KW-0067">ATP-binding</keyword>
<dbReference type="PRINTS" id="PR00775">
    <property type="entry name" value="HEATSHOCK90"/>
</dbReference>
<gene>
    <name evidence="6" type="ORF">BCS92_19395</name>
    <name evidence="7" type="ORF">FC057_20410</name>
</gene>
<accession>A0A2N7NFK6</accession>
<evidence type="ECO:0000256" key="2">
    <source>
        <dbReference type="ARBA" id="ARBA00022741"/>
    </source>
</evidence>
<dbReference type="InterPro" id="IPR036890">
    <property type="entry name" value="HATPase_C_sf"/>
</dbReference>
<reference evidence="6" key="3">
    <citation type="journal article" date="2018" name="Nature">
        <title>A major lineage of non-tailed dsDNA viruses as unrecognized killers of marine bacteria.</title>
        <authorList>
            <person name="Kauffman K.M."/>
            <person name="Hussain F.A."/>
            <person name="Yang J."/>
            <person name="Arevalo P."/>
            <person name="Brown J.M."/>
            <person name="Chang W.K."/>
            <person name="VanInsberghe D."/>
            <person name="Elsherbini J."/>
            <person name="Sharma R.S."/>
            <person name="Cutler M.B."/>
            <person name="Kelly L."/>
            <person name="Polz M.F."/>
        </authorList>
    </citation>
    <scope>NUCLEOTIDE SEQUENCE</scope>
    <source>
        <strain evidence="6">10N.222.48.A2</strain>
    </source>
</reference>
<dbReference type="EMBL" id="MDBP01000057">
    <property type="protein sequence ID" value="PMP11910.1"/>
    <property type="molecule type" value="Genomic_DNA"/>
</dbReference>
<proteinExistence type="inferred from homology"/>
<dbReference type="RefSeq" id="WP_102258129.1">
    <property type="nucleotide sequence ID" value="NZ_MDBP01000057.1"/>
</dbReference>
<dbReference type="Pfam" id="PF13589">
    <property type="entry name" value="HATPase_c_3"/>
    <property type="match status" value="1"/>
</dbReference>
<dbReference type="Proteomes" id="UP000308018">
    <property type="component" value="Unassembled WGS sequence"/>
</dbReference>
<name>A0A2N7NFK6_9VIBR</name>
<evidence type="ECO:0000313" key="8">
    <source>
        <dbReference type="Proteomes" id="UP000235579"/>
    </source>
</evidence>
<dbReference type="GO" id="GO:0016887">
    <property type="term" value="F:ATP hydrolysis activity"/>
    <property type="evidence" value="ECO:0007669"/>
    <property type="project" value="InterPro"/>
</dbReference>
<dbReference type="GO" id="GO:0051082">
    <property type="term" value="F:unfolded protein binding"/>
    <property type="evidence" value="ECO:0007669"/>
    <property type="project" value="InterPro"/>
</dbReference>
<evidence type="ECO:0000256" key="1">
    <source>
        <dbReference type="ARBA" id="ARBA00008239"/>
    </source>
</evidence>
<sequence length="861" mass="97326">MYSDSKIFKATFTCKDDGNDQYRNRLTESLANFRERVGVLIDGTPKDVPGLTVHDLTHMDALWDMLDILTGGDYRLNPAEAYVLGGAILLHDSAMTISIYPNGVNELKETAEYIDAYAYFEDNSHLAKEDDGYLIAAQGYAISDTLRLKHAENAETLATQKWDSKVSDGAFYLIDDSELREHYAHSIGRVAHSHHWDVDKAVSELSHCKGAFTGFPADWNVNEIKLALILRCIDAMHLDDRRAPTFTSALRTINEESAIHWKFQSKLAQPTLVSRKIQYTSKSPFTIEEASAWNLCFDTIQMVDLELRNASDIQERLSIQRFEAQGVVGSGSPGALAQHIQVKDWTPIPLNLQVSDVPSLALTLGGTDLYDFPLTPIREMIQNSADAIEARAVLDEDFDVGDGKIVIKLMEVEGKGHVLEITDNGVGMSERILTKVLLDFGMSFWKSKAARSEFPGLQKHTNKFRGRYGIGFFSIFMWSNDIRVSSRKFDDGVSSARTLDFSDGMHSRPILRSAFKDERSTRWNTKIELILNEKALDYLKGDSKFIVRKLKNLCGPLPIEVEFQCGSSFKESVSLPKWKTCTSDEFFDFFEKIAFPEITHGKYFKDTLTQIVKDGEVVGRCFIAPYHSNQSSRLPVYEKGIYVNRTNNHEFFGVFEASTTNAARDRASDISFSNYMESLTCIRDKAFSLSKNLGESTYLQNLFLRYKLQSDDVPLLVINREILSFNDVIKVIETEGKFSIELLCEENFDEKYEVAWKQKDALSSLASLHVDVNKLYPLVCESNSYSTMDGFKSLYLNDMPDETTLINEIENEFQLPGGETFLHAINRLCNSCKQTFVLSEHSVVEADFGERKVVLTFTVEG</sequence>
<dbReference type="Gene3D" id="3.30.565.10">
    <property type="entry name" value="Histidine kinase-like ATPase, C-terminal domain"/>
    <property type="match status" value="1"/>
</dbReference>
<dbReference type="GO" id="GO:0140662">
    <property type="term" value="F:ATP-dependent protein folding chaperone"/>
    <property type="evidence" value="ECO:0007669"/>
    <property type="project" value="InterPro"/>
</dbReference>
<comment type="caution">
    <text evidence="6">The sequence shown here is derived from an EMBL/GenBank/DDBJ whole genome shotgun (WGS) entry which is preliminary data.</text>
</comment>
<comment type="similarity">
    <text evidence="1">Belongs to the heat shock protein 90 family.</text>
</comment>
<evidence type="ECO:0000313" key="7">
    <source>
        <dbReference type="EMBL" id="TKG28870.1"/>
    </source>
</evidence>
<dbReference type="GO" id="GO:0005524">
    <property type="term" value="F:ATP binding"/>
    <property type="evidence" value="ECO:0007669"/>
    <property type="project" value="UniProtKB-KW"/>
</dbReference>
<dbReference type="InterPro" id="IPR056471">
    <property type="entry name" value="HD-CE"/>
</dbReference>
<evidence type="ECO:0000259" key="5">
    <source>
        <dbReference type="Pfam" id="PF24391"/>
    </source>
</evidence>
<keyword evidence="4" id="KW-0143">Chaperone</keyword>
<protein>
    <recommendedName>
        <fullName evidence="5">HD-CE domain-containing protein</fullName>
    </recommendedName>
</protein>